<dbReference type="GO" id="GO:0048038">
    <property type="term" value="F:quinone binding"/>
    <property type="evidence" value="ECO:0007669"/>
    <property type="project" value="UniProtKB-KW"/>
</dbReference>
<dbReference type="GO" id="GO:0070221">
    <property type="term" value="P:sulfide oxidation, using sulfide:quinone oxidoreductase"/>
    <property type="evidence" value="ECO:0007669"/>
    <property type="project" value="TreeGrafter"/>
</dbReference>
<dbReference type="KEGG" id="foc:113204160"/>
<dbReference type="GO" id="GO:0071949">
    <property type="term" value="F:FAD binding"/>
    <property type="evidence" value="ECO:0007669"/>
    <property type="project" value="TreeGrafter"/>
</dbReference>
<comment type="catalytic activity">
    <reaction evidence="11">
        <text>a quinone + hydrogen sulfide + glutathione + H(+) = S-sulfanylglutathione + a quinol</text>
        <dbReference type="Rhea" id="RHEA:55156"/>
        <dbReference type="ChEBI" id="CHEBI:15378"/>
        <dbReference type="ChEBI" id="CHEBI:24646"/>
        <dbReference type="ChEBI" id="CHEBI:29919"/>
        <dbReference type="ChEBI" id="CHEBI:57925"/>
        <dbReference type="ChEBI" id="CHEBI:58905"/>
        <dbReference type="ChEBI" id="CHEBI:132124"/>
        <dbReference type="EC" id="1.8.5.8"/>
    </reaction>
    <physiologicalReaction direction="left-to-right" evidence="11">
        <dbReference type="Rhea" id="RHEA:55157"/>
    </physiologicalReaction>
</comment>
<evidence type="ECO:0000256" key="1">
    <source>
        <dbReference type="ARBA" id="ARBA00001974"/>
    </source>
</evidence>
<evidence type="ECO:0000256" key="10">
    <source>
        <dbReference type="ARBA" id="ARBA00052810"/>
    </source>
</evidence>
<evidence type="ECO:0000256" key="7">
    <source>
        <dbReference type="ARBA" id="ARBA00023002"/>
    </source>
</evidence>
<evidence type="ECO:0000256" key="4">
    <source>
        <dbReference type="ARBA" id="ARBA00022719"/>
    </source>
</evidence>
<comment type="catalytic activity">
    <reaction evidence="9">
        <text>ubiquinone-10 + hydrogen sulfide + sulfite + 2 H(+) = ubiquinol-10 + thiosulfate</text>
        <dbReference type="Rhea" id="RHEA:38359"/>
        <dbReference type="ChEBI" id="CHEBI:15378"/>
        <dbReference type="ChEBI" id="CHEBI:17359"/>
        <dbReference type="ChEBI" id="CHEBI:29919"/>
        <dbReference type="ChEBI" id="CHEBI:33542"/>
        <dbReference type="ChEBI" id="CHEBI:46245"/>
        <dbReference type="ChEBI" id="CHEBI:64183"/>
    </reaction>
    <physiologicalReaction direction="left-to-right" evidence="9">
        <dbReference type="Rhea" id="RHEA:38360"/>
    </physiologicalReaction>
</comment>
<keyword evidence="3" id="KW-0285">Flavoprotein</keyword>
<dbReference type="FunFam" id="3.50.50.60:FF:000034">
    <property type="entry name" value="sulfide:quinone oxidoreductase, mitochondrial"/>
    <property type="match status" value="1"/>
</dbReference>
<evidence type="ECO:0000256" key="2">
    <source>
        <dbReference type="ARBA" id="ARBA00004173"/>
    </source>
</evidence>
<evidence type="ECO:0000256" key="15">
    <source>
        <dbReference type="ARBA" id="ARBA00070160"/>
    </source>
</evidence>
<evidence type="ECO:0000256" key="3">
    <source>
        <dbReference type="ARBA" id="ARBA00022630"/>
    </source>
</evidence>
<sequence>MEQVSDGSCLLCWLSGSFGFEDTTMIRITQSRAVPQLVALQKSLFNCRHKSHGATENHSCKLLIVGGGSAGCSIAAKFASKLGRGKVVILEPSDVHYYQPLFTLVGGGVSSVERTVRPMGSVLPKDATWVKDEAVSFTPEENLVKTKNGSCIKYDMLVLALGLQLNFNKVEGLLEALETPKSGVVSNYSPKYCSNTFQELQAFSKGNAVFTCPSTPIKCGGAPQKAAYLSEHYMRKTGKRKDANIIYRTGAGVYFPSPHYEKVLYKVAASRGIDVAIKEDLIKVNPKQKTAIFENVDSKKQTTIEYSFLHATPPQGPPSVLAKCKDLTDSAGWVNVNKETLQHVKYSNVFSLGDCSNLPTSKTGAAVAGQLGILSKNLLSALEGKPLQAKYSGYTSCPLVTGYGSLILAEFDYDKNPVETLPFDQRKESRINYELKKHVMPAIYWTLMLRGFWDGPGKLRSISNPLG</sequence>
<dbReference type="InterPro" id="IPR015904">
    <property type="entry name" value="Sulphide_quinone_reductase"/>
</dbReference>
<evidence type="ECO:0000256" key="8">
    <source>
        <dbReference type="ARBA" id="ARBA00023128"/>
    </source>
</evidence>
<dbReference type="InterPro" id="IPR036188">
    <property type="entry name" value="FAD/NAD-bd_sf"/>
</dbReference>
<dbReference type="GO" id="GO:0005739">
    <property type="term" value="C:mitochondrion"/>
    <property type="evidence" value="ECO:0007669"/>
    <property type="project" value="UniProtKB-SubCell"/>
</dbReference>
<reference evidence="19" key="1">
    <citation type="submission" date="2025-08" db="UniProtKB">
        <authorList>
            <consortium name="RefSeq"/>
        </authorList>
    </citation>
    <scope>IDENTIFICATION</scope>
    <source>
        <tissue evidence="19">Whole organism</tissue>
    </source>
</reference>
<dbReference type="GO" id="GO:0106436">
    <property type="term" value="F:glutathione-dependent sulfide quinone oxidoreductase activity"/>
    <property type="evidence" value="ECO:0007669"/>
    <property type="project" value="UniProtKB-EC"/>
</dbReference>
<dbReference type="CTD" id="58472"/>
<comment type="catalytic activity">
    <reaction evidence="10">
        <text>ubiquinone-10 + hydrogen sulfide + glutathione + H(+) = S-sulfanylglutathione + ubiquinol-10</text>
        <dbReference type="Rhea" id="RHEA:62608"/>
        <dbReference type="ChEBI" id="CHEBI:15378"/>
        <dbReference type="ChEBI" id="CHEBI:29919"/>
        <dbReference type="ChEBI" id="CHEBI:46245"/>
        <dbReference type="ChEBI" id="CHEBI:57925"/>
        <dbReference type="ChEBI" id="CHEBI:58905"/>
        <dbReference type="ChEBI" id="CHEBI:64183"/>
    </reaction>
    <physiologicalReaction direction="left-to-right" evidence="10">
        <dbReference type="Rhea" id="RHEA:62609"/>
    </physiologicalReaction>
</comment>
<organism evidence="18 19">
    <name type="scientific">Frankliniella occidentalis</name>
    <name type="common">Western flower thrips</name>
    <name type="synonym">Euthrips occidentalis</name>
    <dbReference type="NCBI Taxonomy" id="133901"/>
    <lineage>
        <taxon>Eukaryota</taxon>
        <taxon>Metazoa</taxon>
        <taxon>Ecdysozoa</taxon>
        <taxon>Arthropoda</taxon>
        <taxon>Hexapoda</taxon>
        <taxon>Insecta</taxon>
        <taxon>Pterygota</taxon>
        <taxon>Neoptera</taxon>
        <taxon>Paraneoptera</taxon>
        <taxon>Thysanoptera</taxon>
        <taxon>Terebrantia</taxon>
        <taxon>Thripoidea</taxon>
        <taxon>Thripidae</taxon>
        <taxon>Frankliniella</taxon>
    </lineage>
</organism>
<gene>
    <name evidence="19" type="primary">LOC113204160</name>
</gene>
<evidence type="ECO:0000256" key="13">
    <source>
        <dbReference type="ARBA" id="ARBA00060891"/>
    </source>
</evidence>
<evidence type="ECO:0000256" key="16">
    <source>
        <dbReference type="ARBA" id="ARBA00082958"/>
    </source>
</evidence>
<dbReference type="OrthoDB" id="5376590at2759"/>
<comment type="similarity">
    <text evidence="13">Belongs to the SQRD family.</text>
</comment>
<comment type="function">
    <text evidence="12">Catalyzes the oxidation of hydrogen sulfide with the help of a quinone, such as ubiquinone-10, giving rise to thiosulfate and ultimately to sulfane (molecular sulfur) atoms. Requires an additional electron acceptor; can use sulfite, sulfide or cyanide (in vitro). It is believed the in vivo electron acceptor is glutathione.</text>
</comment>
<evidence type="ECO:0000313" key="19">
    <source>
        <dbReference type="RefSeq" id="XP_026274988.1"/>
    </source>
</evidence>
<evidence type="ECO:0000256" key="9">
    <source>
        <dbReference type="ARBA" id="ARBA00051038"/>
    </source>
</evidence>
<feature type="domain" description="FAD/NAD(P)-binding" evidence="17">
    <location>
        <begin position="61"/>
        <end position="174"/>
    </location>
</feature>
<evidence type="ECO:0000256" key="5">
    <source>
        <dbReference type="ARBA" id="ARBA00022827"/>
    </source>
</evidence>
<name>A0A6J1S2Y5_FRAOC</name>
<evidence type="ECO:0000259" key="17">
    <source>
        <dbReference type="Pfam" id="PF07992"/>
    </source>
</evidence>
<dbReference type="Proteomes" id="UP000504606">
    <property type="component" value="Unplaced"/>
</dbReference>
<comment type="cofactor">
    <cofactor evidence="1">
        <name>FAD</name>
        <dbReference type="ChEBI" id="CHEBI:57692"/>
    </cofactor>
</comment>
<dbReference type="PANTHER" id="PTHR10632">
    <property type="entry name" value="SULFIDE:QUINONE OXIDOREDUCTASE"/>
    <property type="match status" value="1"/>
</dbReference>
<dbReference type="AlphaFoldDB" id="A0A6J1S2Y5"/>
<keyword evidence="7" id="KW-0560">Oxidoreductase</keyword>
<dbReference type="Pfam" id="PF07992">
    <property type="entry name" value="Pyr_redox_2"/>
    <property type="match status" value="1"/>
</dbReference>
<evidence type="ECO:0000313" key="18">
    <source>
        <dbReference type="Proteomes" id="UP000504606"/>
    </source>
</evidence>
<evidence type="ECO:0000256" key="14">
    <source>
        <dbReference type="ARBA" id="ARBA00066447"/>
    </source>
</evidence>
<dbReference type="PANTHER" id="PTHR10632:SF2">
    <property type="entry name" value="SULFIDE:QUINONE OXIDOREDUCTASE, MITOCHONDRIAL"/>
    <property type="match status" value="1"/>
</dbReference>
<proteinExistence type="inferred from homology"/>
<dbReference type="GO" id="GO:0070224">
    <property type="term" value="F:sulfide:quinone oxidoreductase activity"/>
    <property type="evidence" value="ECO:0007669"/>
    <property type="project" value="TreeGrafter"/>
</dbReference>
<evidence type="ECO:0000256" key="11">
    <source>
        <dbReference type="ARBA" id="ARBA00052986"/>
    </source>
</evidence>
<dbReference type="SUPFAM" id="SSF51905">
    <property type="entry name" value="FAD/NAD(P)-binding domain"/>
    <property type="match status" value="2"/>
</dbReference>
<accession>A0A6J1S2Y5</accession>
<dbReference type="EC" id="1.8.5.8" evidence="14"/>
<evidence type="ECO:0000256" key="12">
    <source>
        <dbReference type="ARBA" id="ARBA00059167"/>
    </source>
</evidence>
<keyword evidence="5" id="KW-0274">FAD</keyword>
<evidence type="ECO:0000256" key="6">
    <source>
        <dbReference type="ARBA" id="ARBA00022946"/>
    </source>
</evidence>
<keyword evidence="6" id="KW-0809">Transit peptide</keyword>
<keyword evidence="4" id="KW-0874">Quinone</keyword>
<comment type="subcellular location">
    <subcellularLocation>
        <location evidence="2">Mitochondrion</location>
    </subcellularLocation>
</comment>
<dbReference type="Gene3D" id="3.50.50.60">
    <property type="entry name" value="FAD/NAD(P)-binding domain"/>
    <property type="match status" value="2"/>
</dbReference>
<keyword evidence="8" id="KW-0496">Mitochondrion</keyword>
<keyword evidence="18" id="KW-1185">Reference proteome</keyword>
<dbReference type="GeneID" id="113204160"/>
<dbReference type="InterPro" id="IPR023753">
    <property type="entry name" value="FAD/NAD-binding_dom"/>
</dbReference>
<dbReference type="RefSeq" id="XP_026274988.1">
    <property type="nucleotide sequence ID" value="XM_026419203.1"/>
</dbReference>
<protein>
    <recommendedName>
        <fullName evidence="15">Sulfide:quinone oxidoreductase, mitochondrial</fullName>
        <ecNumber evidence="14">1.8.5.8</ecNumber>
    </recommendedName>
    <alternativeName>
        <fullName evidence="16">Sulfide quinone oxidoreductase</fullName>
    </alternativeName>
</protein>